<dbReference type="KEGG" id="dee:HQN60_13825"/>
<keyword evidence="4" id="KW-1185">Reference proteome</keyword>
<dbReference type="GO" id="GO:0016787">
    <property type="term" value="F:hydrolase activity"/>
    <property type="evidence" value="ECO:0007669"/>
    <property type="project" value="UniProtKB-KW"/>
</dbReference>
<reference evidence="3 4" key="1">
    <citation type="submission" date="2020-05" db="EMBL/GenBank/DDBJ databases">
        <title>Complete genome sequence of Deefgea sp. D17.</title>
        <authorList>
            <person name="Bae J.-W."/>
            <person name="Han J.E."/>
        </authorList>
    </citation>
    <scope>NUCLEOTIDE SEQUENCE [LARGE SCALE GENOMIC DNA]</scope>
    <source>
        <strain evidence="3 4">D17</strain>
    </source>
</reference>
<accession>A0A6M8SVU4</accession>
<gene>
    <name evidence="3" type="ORF">HQN60_13825</name>
</gene>
<sequence>MLQNEKILARNNVKIIDGDGPVLLYAHGFGCNQNMWDRVTPAFKSTHKQVLFDYVGSGKSNIAAFDAAKYSNLSGYAQDVLDICDALDLKSGVTFVGHSVSCSIGVLASIARPELFSKLVLLGPNPCFVNHAPDYIGGFEKEDLEGLLDLMEQNYIGWANYLAPVVSAKGENSVVTAELSDSFCSTDPTVAKVFARTTFFSDNRADLPKVKVPCLILQHRTDTLAPLSVGEYVHTEIAGSTLKILEVQGHCAHMAEPLLFVEAMRDFVGA</sequence>
<evidence type="ECO:0000259" key="2">
    <source>
        <dbReference type="Pfam" id="PF00561"/>
    </source>
</evidence>
<dbReference type="Gene3D" id="3.40.50.1820">
    <property type="entry name" value="alpha/beta hydrolase"/>
    <property type="match status" value="1"/>
</dbReference>
<dbReference type="InterPro" id="IPR000073">
    <property type="entry name" value="AB_hydrolase_1"/>
</dbReference>
<dbReference type="SUPFAM" id="SSF53474">
    <property type="entry name" value="alpha/beta-Hydrolases"/>
    <property type="match status" value="1"/>
</dbReference>
<feature type="domain" description="AB hydrolase-1" evidence="2">
    <location>
        <begin position="21"/>
        <end position="136"/>
    </location>
</feature>
<dbReference type="EMBL" id="CP054143">
    <property type="protein sequence ID" value="QKJ67706.1"/>
    <property type="molecule type" value="Genomic_DNA"/>
</dbReference>
<name>A0A6M8SVU4_9NEIS</name>
<evidence type="ECO:0000313" key="4">
    <source>
        <dbReference type="Proteomes" id="UP000504844"/>
    </source>
</evidence>
<dbReference type="PANTHER" id="PTHR43039">
    <property type="entry name" value="ESTERASE-RELATED"/>
    <property type="match status" value="1"/>
</dbReference>
<comment type="similarity">
    <text evidence="1">Belongs to the AB hydrolase superfamily.</text>
</comment>
<protein>
    <submittedName>
        <fullName evidence="3">Alpha/beta hydrolase</fullName>
    </submittedName>
</protein>
<keyword evidence="3" id="KW-0378">Hydrolase</keyword>
<evidence type="ECO:0000313" key="3">
    <source>
        <dbReference type="EMBL" id="QKJ67706.1"/>
    </source>
</evidence>
<dbReference type="RefSeq" id="WP_173534207.1">
    <property type="nucleotide sequence ID" value="NZ_CP054143.1"/>
</dbReference>
<dbReference type="Proteomes" id="UP000504844">
    <property type="component" value="Chromosome"/>
</dbReference>
<evidence type="ECO:0000256" key="1">
    <source>
        <dbReference type="ARBA" id="ARBA00008645"/>
    </source>
</evidence>
<organism evidence="3 4">
    <name type="scientific">Deefgea piscis</name>
    <dbReference type="NCBI Taxonomy" id="2739061"/>
    <lineage>
        <taxon>Bacteria</taxon>
        <taxon>Pseudomonadati</taxon>
        <taxon>Pseudomonadota</taxon>
        <taxon>Betaproteobacteria</taxon>
        <taxon>Neisseriales</taxon>
        <taxon>Chitinibacteraceae</taxon>
        <taxon>Deefgea</taxon>
    </lineage>
</organism>
<dbReference type="AlphaFoldDB" id="A0A6M8SVU4"/>
<proteinExistence type="inferred from homology"/>
<dbReference type="Pfam" id="PF00561">
    <property type="entry name" value="Abhydrolase_1"/>
    <property type="match status" value="1"/>
</dbReference>
<dbReference type="InterPro" id="IPR029058">
    <property type="entry name" value="AB_hydrolase_fold"/>
</dbReference>